<protein>
    <recommendedName>
        <fullName evidence="3">Wiskott-Aldrich syndrome protein family member 3-like</fullName>
    </recommendedName>
</protein>
<keyword evidence="2" id="KW-1185">Reference proteome</keyword>
<comment type="caution">
    <text evidence="1">The sequence shown here is derived from an EMBL/GenBank/DDBJ whole genome shotgun (WGS) entry which is preliminary data.</text>
</comment>
<gene>
    <name evidence="1" type="ORF">BIW11_00930</name>
</gene>
<evidence type="ECO:0000313" key="1">
    <source>
        <dbReference type="EMBL" id="OQR74635.1"/>
    </source>
</evidence>
<dbReference type="EMBL" id="MNPL01007661">
    <property type="protein sequence ID" value="OQR74635.1"/>
    <property type="molecule type" value="Genomic_DNA"/>
</dbReference>
<dbReference type="OrthoDB" id="1060785at2759"/>
<dbReference type="Gene3D" id="1.20.5.340">
    <property type="match status" value="1"/>
</dbReference>
<dbReference type="STRING" id="418985.A0A1V9XM95"/>
<name>A0A1V9XM95_9ACAR</name>
<accession>A0A1V9XM95</accession>
<sequence>MPFPKWSVDPVYLSRRAIPPDKGITNDLECTANLTLVAALRQLADLVKIADVVFSELGTECGRLVERSERIAARTQTLANVIDKLDAKKVLVRKCPL</sequence>
<reference evidence="1 2" key="1">
    <citation type="journal article" date="2017" name="Gigascience">
        <title>Draft genome of the honey bee ectoparasitic mite, Tropilaelaps mercedesae, is shaped by the parasitic life history.</title>
        <authorList>
            <person name="Dong X."/>
            <person name="Armstrong S.D."/>
            <person name="Xia D."/>
            <person name="Makepeace B.L."/>
            <person name="Darby A.C."/>
            <person name="Kadowaki T."/>
        </authorList>
    </citation>
    <scope>NUCLEOTIDE SEQUENCE [LARGE SCALE GENOMIC DNA]</scope>
    <source>
        <strain evidence="1">Wuxi-XJTLU</strain>
    </source>
</reference>
<proteinExistence type="predicted"/>
<evidence type="ECO:0000313" key="2">
    <source>
        <dbReference type="Proteomes" id="UP000192247"/>
    </source>
</evidence>
<dbReference type="InParanoid" id="A0A1V9XM95"/>
<dbReference type="Proteomes" id="UP000192247">
    <property type="component" value="Unassembled WGS sequence"/>
</dbReference>
<dbReference type="AlphaFoldDB" id="A0A1V9XM95"/>
<evidence type="ECO:0008006" key="3">
    <source>
        <dbReference type="Google" id="ProtNLM"/>
    </source>
</evidence>
<organism evidence="1 2">
    <name type="scientific">Tropilaelaps mercedesae</name>
    <dbReference type="NCBI Taxonomy" id="418985"/>
    <lineage>
        <taxon>Eukaryota</taxon>
        <taxon>Metazoa</taxon>
        <taxon>Ecdysozoa</taxon>
        <taxon>Arthropoda</taxon>
        <taxon>Chelicerata</taxon>
        <taxon>Arachnida</taxon>
        <taxon>Acari</taxon>
        <taxon>Parasitiformes</taxon>
        <taxon>Mesostigmata</taxon>
        <taxon>Gamasina</taxon>
        <taxon>Dermanyssoidea</taxon>
        <taxon>Laelapidae</taxon>
        <taxon>Tropilaelaps</taxon>
    </lineage>
</organism>